<accession>A0A1I2RSP0</accession>
<dbReference type="Proteomes" id="UP000199229">
    <property type="component" value="Unassembled WGS sequence"/>
</dbReference>
<evidence type="ECO:0000256" key="1">
    <source>
        <dbReference type="SAM" id="MobiDB-lite"/>
    </source>
</evidence>
<sequence length="89" mass="9155">MKTRFSAIVAAVALGAAAVTPALAFDGRYEGQARYMGLMPYGEDAPLVLVDEGGPTRFGCPMNSAAEGNANQQTRPVPQYGQTSGGSAC</sequence>
<feature type="region of interest" description="Disordered" evidence="1">
    <location>
        <begin position="62"/>
        <end position="89"/>
    </location>
</feature>
<evidence type="ECO:0000313" key="3">
    <source>
        <dbReference type="EMBL" id="SFG43093.1"/>
    </source>
</evidence>
<organism evidence="3 4">
    <name type="scientific">Methylobacterium gossipiicola</name>
    <dbReference type="NCBI Taxonomy" id="582675"/>
    <lineage>
        <taxon>Bacteria</taxon>
        <taxon>Pseudomonadati</taxon>
        <taxon>Pseudomonadota</taxon>
        <taxon>Alphaproteobacteria</taxon>
        <taxon>Hyphomicrobiales</taxon>
        <taxon>Methylobacteriaceae</taxon>
        <taxon>Methylobacterium</taxon>
    </lineage>
</organism>
<dbReference type="AlphaFoldDB" id="A0A1I2RSP0"/>
<keyword evidence="2" id="KW-0732">Signal</keyword>
<gene>
    <name evidence="3" type="ORF">SAMN05192565_10392</name>
</gene>
<dbReference type="EMBL" id="FOPM01000003">
    <property type="protein sequence ID" value="SFG43093.1"/>
    <property type="molecule type" value="Genomic_DNA"/>
</dbReference>
<feature type="chain" id="PRO_5011773206" evidence="2">
    <location>
        <begin position="25"/>
        <end position="89"/>
    </location>
</feature>
<protein>
    <submittedName>
        <fullName evidence="3">Uncharacterized protein</fullName>
    </submittedName>
</protein>
<reference evidence="4" key="1">
    <citation type="submission" date="2016-10" db="EMBL/GenBank/DDBJ databases">
        <authorList>
            <person name="Varghese N."/>
            <person name="Submissions S."/>
        </authorList>
    </citation>
    <scope>NUCLEOTIDE SEQUENCE [LARGE SCALE GENOMIC DNA]</scope>
    <source>
        <strain evidence="4">Gh-105</strain>
    </source>
</reference>
<name>A0A1I2RSP0_9HYPH</name>
<proteinExistence type="predicted"/>
<evidence type="ECO:0000256" key="2">
    <source>
        <dbReference type="SAM" id="SignalP"/>
    </source>
</evidence>
<feature type="signal peptide" evidence="2">
    <location>
        <begin position="1"/>
        <end position="24"/>
    </location>
</feature>
<keyword evidence="4" id="KW-1185">Reference proteome</keyword>
<dbReference type="OrthoDB" id="7998255at2"/>
<feature type="compositionally biased region" description="Polar residues" evidence="1">
    <location>
        <begin position="69"/>
        <end position="89"/>
    </location>
</feature>
<evidence type="ECO:0000313" key="4">
    <source>
        <dbReference type="Proteomes" id="UP000199229"/>
    </source>
</evidence>
<dbReference type="STRING" id="582675.SAMN05192565_10392"/>
<dbReference type="RefSeq" id="WP_091969077.1">
    <property type="nucleotide sequence ID" value="NZ_FOPM01000003.1"/>
</dbReference>